<gene>
    <name evidence="2" type="ORF">K7862_33695</name>
</gene>
<protein>
    <submittedName>
        <fullName evidence="2">Uncharacterized protein</fullName>
    </submittedName>
</protein>
<accession>A0ABS7QHX4</accession>
<evidence type="ECO:0000256" key="1">
    <source>
        <dbReference type="SAM" id="Coils"/>
    </source>
</evidence>
<sequence length="96" mass="10764">MSSYDFEAADWLSRQLVNLEEKAKWLAWYRGQRQHGLLGGEKSDDWTGPRRKKFDGDFDAAQRTLAQLAAAAEQARKAVDAATANAHVAAQAKRHH</sequence>
<evidence type="ECO:0000313" key="3">
    <source>
        <dbReference type="Proteomes" id="UP000778578"/>
    </source>
</evidence>
<dbReference type="EMBL" id="JAINZZ010000077">
    <property type="protein sequence ID" value="MBY8882558.1"/>
    <property type="molecule type" value="Genomic_DNA"/>
</dbReference>
<dbReference type="RefSeq" id="WP_222968967.1">
    <property type="nucleotide sequence ID" value="NZ_JAINZZ010000077.1"/>
</dbReference>
<keyword evidence="1" id="KW-0175">Coiled coil</keyword>
<keyword evidence="3" id="KW-1185">Reference proteome</keyword>
<name>A0ABS7QHX4_9ACTN</name>
<reference evidence="2 3" key="1">
    <citation type="submission" date="2021-08" db="EMBL/GenBank/DDBJ databases">
        <title>WGS of actinomycetes from Thailand.</title>
        <authorList>
            <person name="Thawai C."/>
        </authorList>
    </citation>
    <scope>NUCLEOTIDE SEQUENCE [LARGE SCALE GENOMIC DNA]</scope>
    <source>
        <strain evidence="2 3">PLK6-54</strain>
    </source>
</reference>
<comment type="caution">
    <text evidence="2">The sequence shown here is derived from an EMBL/GenBank/DDBJ whole genome shotgun (WGS) entry which is preliminary data.</text>
</comment>
<dbReference type="Proteomes" id="UP000778578">
    <property type="component" value="Unassembled WGS sequence"/>
</dbReference>
<organism evidence="2 3">
    <name type="scientific">Actinacidiphila acidipaludis</name>
    <dbReference type="NCBI Taxonomy" id="2873382"/>
    <lineage>
        <taxon>Bacteria</taxon>
        <taxon>Bacillati</taxon>
        <taxon>Actinomycetota</taxon>
        <taxon>Actinomycetes</taxon>
        <taxon>Kitasatosporales</taxon>
        <taxon>Streptomycetaceae</taxon>
        <taxon>Actinacidiphila</taxon>
    </lineage>
</organism>
<proteinExistence type="predicted"/>
<feature type="coiled-coil region" evidence="1">
    <location>
        <begin position="58"/>
        <end position="85"/>
    </location>
</feature>
<evidence type="ECO:0000313" key="2">
    <source>
        <dbReference type="EMBL" id="MBY8882558.1"/>
    </source>
</evidence>